<dbReference type="STRING" id="530584.SAMN05421630_103178"/>
<dbReference type="RefSeq" id="WP_091801381.1">
    <property type="nucleotide sequence ID" value="NZ_CP016353.1"/>
</dbReference>
<keyword evidence="2" id="KW-1185">Reference proteome</keyword>
<gene>
    <name evidence="1" type="ORF">SAMN05421630_103178</name>
</gene>
<organism evidence="1 2">
    <name type="scientific">Prauserella marina</name>
    <dbReference type="NCBI Taxonomy" id="530584"/>
    <lineage>
        <taxon>Bacteria</taxon>
        <taxon>Bacillati</taxon>
        <taxon>Actinomycetota</taxon>
        <taxon>Actinomycetes</taxon>
        <taxon>Pseudonocardiales</taxon>
        <taxon>Pseudonocardiaceae</taxon>
        <taxon>Prauserella</taxon>
    </lineage>
</organism>
<protein>
    <submittedName>
        <fullName evidence="1">Uncharacterized protein</fullName>
    </submittedName>
</protein>
<evidence type="ECO:0000313" key="1">
    <source>
        <dbReference type="EMBL" id="SDC68296.1"/>
    </source>
</evidence>
<dbReference type="AlphaFoldDB" id="A0A222VIR8"/>
<sequence length="108" mass="11386">MSSQFSVNTGFAEIQAAGERLATLASEYAESAGKIRGELEDKMTPAVYGSDKPGSHMTSNLPDLELLYGGQRDLGNQGSDIGGTIQTVMSELENVDNGDRDEMGGVQA</sequence>
<dbReference type="EMBL" id="FMZE01000003">
    <property type="protein sequence ID" value="SDC68296.1"/>
    <property type="molecule type" value="Genomic_DNA"/>
</dbReference>
<accession>A0A222VIR8</accession>
<evidence type="ECO:0000313" key="2">
    <source>
        <dbReference type="Proteomes" id="UP000199494"/>
    </source>
</evidence>
<proteinExistence type="predicted"/>
<reference evidence="1 2" key="1">
    <citation type="submission" date="2016-10" db="EMBL/GenBank/DDBJ databases">
        <authorList>
            <person name="de Groot N.N."/>
        </authorList>
    </citation>
    <scope>NUCLEOTIDE SEQUENCE [LARGE SCALE GENOMIC DNA]</scope>
    <source>
        <strain evidence="1 2">CGMCC 4.5506</strain>
    </source>
</reference>
<name>A0A222VIR8_9PSEU</name>
<dbReference type="Proteomes" id="UP000199494">
    <property type="component" value="Unassembled WGS sequence"/>
</dbReference>
<dbReference type="KEGG" id="pmad:BAY61_01130"/>